<feature type="transmembrane region" description="Helical" evidence="1">
    <location>
        <begin position="20"/>
        <end position="45"/>
    </location>
</feature>
<gene>
    <name evidence="3" type="ORF">E8L99_08215</name>
</gene>
<evidence type="ECO:0000256" key="1">
    <source>
        <dbReference type="SAM" id="Phobius"/>
    </source>
</evidence>
<keyword evidence="1" id="KW-0812">Transmembrane</keyword>
<proteinExistence type="predicted"/>
<dbReference type="AlphaFoldDB" id="A0A4D7QEZ1"/>
<feature type="transmembrane region" description="Helical" evidence="1">
    <location>
        <begin position="57"/>
        <end position="75"/>
    </location>
</feature>
<dbReference type="Proteomes" id="UP000298588">
    <property type="component" value="Chromosome"/>
</dbReference>
<organism evidence="3 4">
    <name type="scientific">Phreatobacter aquaticus</name>
    <dbReference type="NCBI Taxonomy" id="2570229"/>
    <lineage>
        <taxon>Bacteria</taxon>
        <taxon>Pseudomonadati</taxon>
        <taxon>Pseudomonadota</taxon>
        <taxon>Alphaproteobacteria</taxon>
        <taxon>Hyphomicrobiales</taxon>
        <taxon>Phreatobacteraceae</taxon>
        <taxon>Phreatobacter</taxon>
    </lineage>
</organism>
<evidence type="ECO:0000313" key="4">
    <source>
        <dbReference type="Proteomes" id="UP000298588"/>
    </source>
</evidence>
<evidence type="ECO:0000259" key="2">
    <source>
        <dbReference type="Pfam" id="PF03703"/>
    </source>
</evidence>
<dbReference type="KEGG" id="paqt:E8L99_08215"/>
<dbReference type="EMBL" id="CP039865">
    <property type="protein sequence ID" value="QCK85748.1"/>
    <property type="molecule type" value="Genomic_DNA"/>
</dbReference>
<dbReference type="InterPro" id="IPR005182">
    <property type="entry name" value="YdbS-like_PH"/>
</dbReference>
<name>A0A4D7QEZ1_9HYPH</name>
<keyword evidence="1" id="KW-0472">Membrane</keyword>
<keyword evidence="1" id="KW-1133">Transmembrane helix</keyword>
<feature type="domain" description="YdbS-like PH" evidence="2">
    <location>
        <begin position="81"/>
        <end position="153"/>
    </location>
</feature>
<keyword evidence="4" id="KW-1185">Reference proteome</keyword>
<dbReference type="Pfam" id="PF03703">
    <property type="entry name" value="bPH_2"/>
    <property type="match status" value="1"/>
</dbReference>
<dbReference type="RefSeq" id="WP_137099081.1">
    <property type="nucleotide sequence ID" value="NZ_CP039865.1"/>
</dbReference>
<dbReference type="OrthoDB" id="7364486at2"/>
<dbReference type="PANTHER" id="PTHR37938">
    <property type="entry name" value="BLL0215 PROTEIN"/>
    <property type="match status" value="1"/>
</dbReference>
<protein>
    <submittedName>
        <fullName evidence="3">PH domain-containing protein</fullName>
    </submittedName>
</protein>
<evidence type="ECO:0000313" key="3">
    <source>
        <dbReference type="EMBL" id="QCK85748.1"/>
    </source>
</evidence>
<sequence length="166" mass="18521">MSYVTDSLGPGETIVHEASIHWIAYLWPFVTIILGLGIAVLTVTFGSSRLNTSSNGLIWLLGFVPLLVGIVWFLVSRFLTRTTELAVTSRKVVAKWGLIARSTIEQRLEKVESISVDQTFWGRMLNFGHVTVHGTGISETPIKRIADPLTFRRKVEQAIEARREVG</sequence>
<dbReference type="PANTHER" id="PTHR37938:SF1">
    <property type="entry name" value="BLL0215 PROTEIN"/>
    <property type="match status" value="1"/>
</dbReference>
<accession>A0A4D7QEZ1</accession>
<reference evidence="3 4" key="1">
    <citation type="submission" date="2019-04" db="EMBL/GenBank/DDBJ databases">
        <title>Phreatobacter aquaticus sp. nov.</title>
        <authorList>
            <person name="Choi A."/>
            <person name="Baek K."/>
        </authorList>
    </citation>
    <scope>NUCLEOTIDE SEQUENCE [LARGE SCALE GENOMIC DNA]</scope>
    <source>
        <strain evidence="3 4">NMCR1094</strain>
    </source>
</reference>